<dbReference type="InterPro" id="IPR007791">
    <property type="entry name" value="DjlA_N"/>
</dbReference>
<feature type="domain" description="Co-chaperone DjlA N-terminal" evidence="1">
    <location>
        <begin position="27"/>
        <end position="143"/>
    </location>
</feature>
<sequence>MLAKIRSFFEELNASLDDTEKTTVSLELACAVLLCEVMRADHEIDESEEIAVKQMLHNHFHLDTSQVEEVMEQALSHSEEANDLYFFTSKINKQCDIPQKIHIVELLWQLAYSDGEVASIEQHIIRKIADLLHLRHHEYISAKTNALTAK</sequence>
<dbReference type="RefSeq" id="WP_284300828.1">
    <property type="nucleotide sequence ID" value="NZ_BSSV01000009.1"/>
</dbReference>
<evidence type="ECO:0000313" key="2">
    <source>
        <dbReference type="EMBL" id="GLX87099.1"/>
    </source>
</evidence>
<dbReference type="SUPFAM" id="SSF158682">
    <property type="entry name" value="TerB-like"/>
    <property type="match status" value="1"/>
</dbReference>
<dbReference type="EMBL" id="BSSV01000009">
    <property type="protein sequence ID" value="GLX87099.1"/>
    <property type="molecule type" value="Genomic_DNA"/>
</dbReference>
<evidence type="ECO:0000259" key="1">
    <source>
        <dbReference type="Pfam" id="PF05099"/>
    </source>
</evidence>
<proteinExistence type="predicted"/>
<evidence type="ECO:0000313" key="3">
    <source>
        <dbReference type="Proteomes" id="UP001157134"/>
    </source>
</evidence>
<comment type="caution">
    <text evidence="2">The sequence shown here is derived from an EMBL/GenBank/DDBJ whole genome shotgun (WGS) entry which is preliminary data.</text>
</comment>
<organism evidence="2 3">
    <name type="scientific">Thalassotalea loyana</name>
    <dbReference type="NCBI Taxonomy" id="280483"/>
    <lineage>
        <taxon>Bacteria</taxon>
        <taxon>Pseudomonadati</taxon>
        <taxon>Pseudomonadota</taxon>
        <taxon>Gammaproteobacteria</taxon>
        <taxon>Alteromonadales</taxon>
        <taxon>Colwelliaceae</taxon>
        <taxon>Thalassotalea</taxon>
    </lineage>
</organism>
<dbReference type="Pfam" id="PF05099">
    <property type="entry name" value="TerB"/>
    <property type="match status" value="1"/>
</dbReference>
<dbReference type="CDD" id="cd07313">
    <property type="entry name" value="terB_like_2"/>
    <property type="match status" value="1"/>
</dbReference>
<reference evidence="2 3" key="1">
    <citation type="submission" date="2023-03" db="EMBL/GenBank/DDBJ databases">
        <title>Thalassotalea loyana LMG 22536T draft genome sequence.</title>
        <authorList>
            <person name="Sawabe T."/>
        </authorList>
    </citation>
    <scope>NUCLEOTIDE SEQUENCE [LARGE SCALE GENOMIC DNA]</scope>
    <source>
        <strain evidence="2 3">LMG 22536</strain>
    </source>
</reference>
<name>A0ABQ6HHF2_9GAMM</name>
<gene>
    <name evidence="2" type="ORF">tloyanaT_33520</name>
</gene>
<keyword evidence="3" id="KW-1185">Reference proteome</keyword>
<protein>
    <submittedName>
        <fullName evidence="2">Tellurium resistance terB-like protein subgroup 2</fullName>
    </submittedName>
</protein>
<accession>A0ABQ6HHF2</accession>
<dbReference type="InterPro" id="IPR029024">
    <property type="entry name" value="TerB-like"/>
</dbReference>
<dbReference type="Proteomes" id="UP001157134">
    <property type="component" value="Unassembled WGS sequence"/>
</dbReference>
<dbReference type="Gene3D" id="1.10.3680.10">
    <property type="entry name" value="TerB-like"/>
    <property type="match status" value="1"/>
</dbReference>